<gene>
    <name evidence="2" type="ORF">SO694_00099093</name>
</gene>
<sequence length="418" mass="47490">MRAVVATTRYALATVAGGATCFCGFPGFDSSARAATSGQKHLPCPRYNVPLQRRYKGTSAERSRRAKMLMSDVEVSAAAQLINNFVDLDFYDEDEEQEIFERPRGVFSRAPGRHATRARFSVCRLVEDLAAALPNEMINLVHSEYELPHDDMVKFDWLLARADRPFLDETDQRHVIHRLLALLMRSMHKRKSAVGALTELETHKLVLDVFVKGTIDIFQDPAQRHALVERVEFYASSVPFFPTPLLEHLIVWWCEKATAVVTPVLVETYNEHLCRVDIYAEVALCSAEQLPNLDDKPFTALLRENLTRAFTRPKKHGRDRNVSLVTLALSLLPEKTARTYALLFVDSFLESLKTDKLEQIMYNIVLNDVLQQGLINQPLFISKCYDKDKRDDDAASNGGRSSVFQGRDGPAKHHHRHR</sequence>
<protein>
    <submittedName>
        <fullName evidence="2">Uncharacterized protein</fullName>
    </submittedName>
</protein>
<comment type="caution">
    <text evidence="2">The sequence shown here is derived from an EMBL/GenBank/DDBJ whole genome shotgun (WGS) entry which is preliminary data.</text>
</comment>
<keyword evidence="3" id="KW-1185">Reference proteome</keyword>
<accession>A0ABR1FSL8</accession>
<organism evidence="2 3">
    <name type="scientific">Aureococcus anophagefferens</name>
    <name type="common">Harmful bloom alga</name>
    <dbReference type="NCBI Taxonomy" id="44056"/>
    <lineage>
        <taxon>Eukaryota</taxon>
        <taxon>Sar</taxon>
        <taxon>Stramenopiles</taxon>
        <taxon>Ochrophyta</taxon>
        <taxon>Pelagophyceae</taxon>
        <taxon>Pelagomonadales</taxon>
        <taxon>Pelagomonadaceae</taxon>
        <taxon>Aureococcus</taxon>
    </lineage>
</organism>
<evidence type="ECO:0000256" key="1">
    <source>
        <dbReference type="SAM" id="MobiDB-lite"/>
    </source>
</evidence>
<evidence type="ECO:0000313" key="2">
    <source>
        <dbReference type="EMBL" id="KAK7237524.1"/>
    </source>
</evidence>
<proteinExistence type="predicted"/>
<evidence type="ECO:0000313" key="3">
    <source>
        <dbReference type="Proteomes" id="UP001363151"/>
    </source>
</evidence>
<reference evidence="2 3" key="1">
    <citation type="submission" date="2024-03" db="EMBL/GenBank/DDBJ databases">
        <title>Aureococcus anophagefferens CCMP1851 and Kratosvirus quantuckense: Draft genome of a second virus-susceptible host strain in the model system.</title>
        <authorList>
            <person name="Chase E."/>
            <person name="Truchon A.R."/>
            <person name="Schepens W."/>
            <person name="Wilhelm S.W."/>
        </authorList>
    </citation>
    <scope>NUCLEOTIDE SEQUENCE [LARGE SCALE GENOMIC DNA]</scope>
    <source>
        <strain evidence="2 3">CCMP1851</strain>
    </source>
</reference>
<feature type="region of interest" description="Disordered" evidence="1">
    <location>
        <begin position="391"/>
        <end position="418"/>
    </location>
</feature>
<dbReference type="Proteomes" id="UP001363151">
    <property type="component" value="Unassembled WGS sequence"/>
</dbReference>
<name>A0ABR1FSL8_AURAN</name>
<dbReference type="EMBL" id="JBBJCI010000249">
    <property type="protein sequence ID" value="KAK7237524.1"/>
    <property type="molecule type" value="Genomic_DNA"/>
</dbReference>